<dbReference type="Pfam" id="PF02321">
    <property type="entry name" value="OEP"/>
    <property type="match status" value="2"/>
</dbReference>
<comment type="similarity">
    <text evidence="1 2">Belongs to the outer membrane factor (OMF) (TC 1.B.17) family.</text>
</comment>
<feature type="coiled-coil region" evidence="3">
    <location>
        <begin position="394"/>
        <end position="421"/>
    </location>
</feature>
<dbReference type="InterPro" id="IPR010131">
    <property type="entry name" value="MdtP/NodT-like"/>
</dbReference>
<dbReference type="AlphaFoldDB" id="A0A7V6A1I0"/>
<dbReference type="PROSITE" id="PS51257">
    <property type="entry name" value="PROKAR_LIPOPROTEIN"/>
    <property type="match status" value="1"/>
</dbReference>
<protein>
    <submittedName>
        <fullName evidence="4">Efflux transporter outer membrane subunit</fullName>
    </submittedName>
</protein>
<evidence type="ECO:0000256" key="1">
    <source>
        <dbReference type="ARBA" id="ARBA00007613"/>
    </source>
</evidence>
<keyword evidence="2" id="KW-0812">Transmembrane</keyword>
<evidence type="ECO:0000256" key="2">
    <source>
        <dbReference type="RuleBase" id="RU362097"/>
    </source>
</evidence>
<keyword evidence="2" id="KW-0732">Signal</keyword>
<dbReference type="NCBIfam" id="TIGR01845">
    <property type="entry name" value="outer_NodT"/>
    <property type="match status" value="1"/>
</dbReference>
<keyword evidence="2" id="KW-0564">Palmitate</keyword>
<dbReference type="Gene3D" id="1.20.1600.10">
    <property type="entry name" value="Outer membrane efflux proteins (OEP)"/>
    <property type="match status" value="1"/>
</dbReference>
<keyword evidence="2" id="KW-1134">Transmembrane beta strand</keyword>
<dbReference type="GO" id="GO:0005886">
    <property type="term" value="C:plasma membrane"/>
    <property type="evidence" value="ECO:0007669"/>
    <property type="project" value="UniProtKB-SubCell"/>
</dbReference>
<dbReference type="EMBL" id="DTGR01000013">
    <property type="protein sequence ID" value="HHS28198.1"/>
    <property type="molecule type" value="Genomic_DNA"/>
</dbReference>
<name>A0A7V6A1I0_9BACT</name>
<gene>
    <name evidence="4" type="ORF">ENV52_00650</name>
</gene>
<sequence>MWSRNKLAILLSWLLIAGCAVGPNFKPPEPPQVTQYTSERQPTSTVVADGQAQTFEAGAQVIEEWWQLFRSPQLDAIVKQAVAENYNLQSALARLRQSQETLKAGYGVFFPQLTGSFTAQREKFSPVQFGASAFTGNTFNLFTLSASVSYLLDVWGGQRRAVESLAAQRDYQKYTALATNMTLLGNVVNAAIAAAGYRSQIDATEKLIALQREQVRLTEDQFKAGLVAYASVASLETQLASTEASLAPLKQNLSKTEHLLASLAGLIPGQWVPSNFKLAEFTLPRQLPVTVPANLVRQRPDILAAEAQVHSACAQIGVATAALLPSFTLNGNIGRNVSDITQLFGNTAGTFWSVGATASNPFFSGGTRWFQRKAALEAYQASLSDYRQVVVSACQQVADTLKALEHDAQLLKAQSQALSAAQEALDLVLANYHSGLANYLQVIIANDQYQQAKLGYIQAQALRLQDTAALFVALGGGWWNSPAATAAVNPSQ</sequence>
<dbReference type="PANTHER" id="PTHR30203:SF33">
    <property type="entry name" value="BLR4455 PROTEIN"/>
    <property type="match status" value="1"/>
</dbReference>
<dbReference type="Gene3D" id="2.20.200.10">
    <property type="entry name" value="Outer membrane efflux proteins (OEP)"/>
    <property type="match status" value="1"/>
</dbReference>
<dbReference type="GO" id="GO:0015562">
    <property type="term" value="F:efflux transmembrane transporter activity"/>
    <property type="evidence" value="ECO:0007669"/>
    <property type="project" value="InterPro"/>
</dbReference>
<keyword evidence="2" id="KW-0449">Lipoprotein</keyword>
<evidence type="ECO:0000313" key="4">
    <source>
        <dbReference type="EMBL" id="HHS28198.1"/>
    </source>
</evidence>
<reference evidence="4" key="1">
    <citation type="journal article" date="2020" name="mSystems">
        <title>Genome- and Community-Level Interaction Insights into Carbon Utilization and Element Cycling Functions of Hydrothermarchaeota in Hydrothermal Sediment.</title>
        <authorList>
            <person name="Zhou Z."/>
            <person name="Liu Y."/>
            <person name="Xu W."/>
            <person name="Pan J."/>
            <person name="Luo Z.H."/>
            <person name="Li M."/>
        </authorList>
    </citation>
    <scope>NUCLEOTIDE SEQUENCE [LARGE SCALE GENOMIC DNA]</scope>
    <source>
        <strain evidence="4">SpSt-767</strain>
    </source>
</reference>
<feature type="chain" id="PRO_5031594593" evidence="2">
    <location>
        <begin position="23"/>
        <end position="492"/>
    </location>
</feature>
<dbReference type="SUPFAM" id="SSF56954">
    <property type="entry name" value="Outer membrane efflux proteins (OEP)"/>
    <property type="match status" value="1"/>
</dbReference>
<comment type="caution">
    <text evidence="4">The sequence shown here is derived from an EMBL/GenBank/DDBJ whole genome shotgun (WGS) entry which is preliminary data.</text>
</comment>
<evidence type="ECO:0000256" key="3">
    <source>
        <dbReference type="SAM" id="Coils"/>
    </source>
</evidence>
<dbReference type="InterPro" id="IPR003423">
    <property type="entry name" value="OMP_efflux"/>
</dbReference>
<dbReference type="PANTHER" id="PTHR30203">
    <property type="entry name" value="OUTER MEMBRANE CATION EFFLUX PROTEIN"/>
    <property type="match status" value="1"/>
</dbReference>
<keyword evidence="3" id="KW-0175">Coiled coil</keyword>
<organism evidence="4">
    <name type="scientific">Desulfobacca acetoxidans</name>
    <dbReference type="NCBI Taxonomy" id="60893"/>
    <lineage>
        <taxon>Bacteria</taxon>
        <taxon>Pseudomonadati</taxon>
        <taxon>Thermodesulfobacteriota</taxon>
        <taxon>Desulfobaccia</taxon>
        <taxon>Desulfobaccales</taxon>
        <taxon>Desulfobaccaceae</taxon>
        <taxon>Desulfobacca</taxon>
    </lineage>
</organism>
<keyword evidence="2" id="KW-0472">Membrane</keyword>
<feature type="signal peptide" evidence="2">
    <location>
        <begin position="1"/>
        <end position="22"/>
    </location>
</feature>
<proteinExistence type="inferred from homology"/>
<comment type="subcellular location">
    <subcellularLocation>
        <location evidence="2">Cell membrane</location>
        <topology evidence="2">Lipid-anchor</topology>
    </subcellularLocation>
</comment>
<accession>A0A7V6A1I0</accession>